<evidence type="ECO:0000313" key="3">
    <source>
        <dbReference type="Proteomes" id="UP000198999"/>
    </source>
</evidence>
<evidence type="ECO:0000313" key="2">
    <source>
        <dbReference type="EMBL" id="SEQ53185.1"/>
    </source>
</evidence>
<dbReference type="Pfam" id="PF01872">
    <property type="entry name" value="RibD_C"/>
    <property type="match status" value="1"/>
</dbReference>
<organism evidence="2 3">
    <name type="scientific">Hyunsoonleella jejuensis</name>
    <dbReference type="NCBI Taxonomy" id="419940"/>
    <lineage>
        <taxon>Bacteria</taxon>
        <taxon>Pseudomonadati</taxon>
        <taxon>Bacteroidota</taxon>
        <taxon>Flavobacteriia</taxon>
        <taxon>Flavobacteriales</taxon>
        <taxon>Flavobacteriaceae</taxon>
    </lineage>
</organism>
<feature type="domain" description="Bacterial bifunctional deaminase-reductase C-terminal" evidence="1">
    <location>
        <begin position="4"/>
        <end position="169"/>
    </location>
</feature>
<dbReference type="PANTHER" id="PTHR38011">
    <property type="entry name" value="DIHYDROFOLATE REDUCTASE FAMILY PROTEIN (AFU_ORTHOLOGUE AFUA_8G06820)"/>
    <property type="match status" value="1"/>
</dbReference>
<gene>
    <name evidence="2" type="ORF">SAMN05421824_1909</name>
</gene>
<sequence length="177" mass="20058">MKNIVFLGKSIDNYIAGKNGELDWLDMIPNPDQLDMGYNDLMNAIDAIVMGSASFKTVLGFGIDWPYTKPVFVLSRSIKEIPVNLEDKVTLIQGKERDVLDTIQNQGYKTLYIDGGNVVQNFLKQDLIDELRLTTVPIILGDGIPLFDVLPKSLEFEHVKTEVFCNQIVQSCYKRKR</sequence>
<dbReference type="RefSeq" id="WP_092578859.1">
    <property type="nucleotide sequence ID" value="NZ_FOFN01000002.1"/>
</dbReference>
<dbReference type="Proteomes" id="UP000198999">
    <property type="component" value="Unassembled WGS sequence"/>
</dbReference>
<reference evidence="2 3" key="1">
    <citation type="submission" date="2016-10" db="EMBL/GenBank/DDBJ databases">
        <authorList>
            <person name="de Groot N.N."/>
        </authorList>
    </citation>
    <scope>NUCLEOTIDE SEQUENCE [LARGE SCALE GENOMIC DNA]</scope>
    <source>
        <strain evidence="2 3">DSM 21035</strain>
    </source>
</reference>
<dbReference type="InterPro" id="IPR002734">
    <property type="entry name" value="RibDG_C"/>
</dbReference>
<dbReference type="Gene3D" id="3.40.430.10">
    <property type="entry name" value="Dihydrofolate Reductase, subunit A"/>
    <property type="match status" value="1"/>
</dbReference>
<dbReference type="InterPro" id="IPR024072">
    <property type="entry name" value="DHFR-like_dom_sf"/>
</dbReference>
<dbReference type="AlphaFoldDB" id="A0A1H9GT05"/>
<dbReference type="GO" id="GO:0008703">
    <property type="term" value="F:5-amino-6-(5-phosphoribosylamino)uracil reductase activity"/>
    <property type="evidence" value="ECO:0007669"/>
    <property type="project" value="InterPro"/>
</dbReference>
<dbReference type="GO" id="GO:0009231">
    <property type="term" value="P:riboflavin biosynthetic process"/>
    <property type="evidence" value="ECO:0007669"/>
    <property type="project" value="InterPro"/>
</dbReference>
<name>A0A1H9GT05_9FLAO</name>
<dbReference type="PANTHER" id="PTHR38011:SF11">
    <property type="entry name" value="2,5-DIAMINO-6-RIBOSYLAMINO-4(3H)-PYRIMIDINONE 5'-PHOSPHATE REDUCTASE"/>
    <property type="match status" value="1"/>
</dbReference>
<dbReference type="SUPFAM" id="SSF53597">
    <property type="entry name" value="Dihydrofolate reductase-like"/>
    <property type="match status" value="1"/>
</dbReference>
<keyword evidence="3" id="KW-1185">Reference proteome</keyword>
<dbReference type="STRING" id="419940.SAMN05421824_1909"/>
<accession>A0A1H9GT05</accession>
<dbReference type="OrthoDB" id="195113at2"/>
<protein>
    <submittedName>
        <fullName evidence="2">Dihydrofolate reductase</fullName>
    </submittedName>
</protein>
<proteinExistence type="predicted"/>
<dbReference type="EMBL" id="FOFN01000002">
    <property type="protein sequence ID" value="SEQ53185.1"/>
    <property type="molecule type" value="Genomic_DNA"/>
</dbReference>
<evidence type="ECO:0000259" key="1">
    <source>
        <dbReference type="Pfam" id="PF01872"/>
    </source>
</evidence>
<dbReference type="InterPro" id="IPR050765">
    <property type="entry name" value="Riboflavin_Biosynth_HTPR"/>
</dbReference>